<keyword evidence="2" id="KW-1185">Reference proteome</keyword>
<sequence>MLLEGEQLQDFIRSYEIAFNERLSVAEANELYLRLLNLYTSIKRVADEGESKVGAPGELADDIQM</sequence>
<dbReference type="RefSeq" id="WP_302110546.1">
    <property type="nucleotide sequence ID" value="NZ_JAUKTR010000005.1"/>
</dbReference>
<evidence type="ECO:0000313" key="2">
    <source>
        <dbReference type="Proteomes" id="UP001169063"/>
    </source>
</evidence>
<reference evidence="1" key="1">
    <citation type="submission" date="2023-07" db="EMBL/GenBank/DDBJ databases">
        <title>Brevundimonas soil sp. nov., isolated from the soil of chemical plant.</title>
        <authorList>
            <person name="Wu N."/>
        </authorList>
    </citation>
    <scope>NUCLEOTIDE SEQUENCE</scope>
    <source>
        <strain evidence="1">XZ-24</strain>
    </source>
</reference>
<dbReference type="Proteomes" id="UP001169063">
    <property type="component" value="Unassembled WGS sequence"/>
</dbReference>
<proteinExistence type="predicted"/>
<evidence type="ECO:0000313" key="1">
    <source>
        <dbReference type="EMBL" id="MDO1560116.1"/>
    </source>
</evidence>
<comment type="caution">
    <text evidence="1">The sequence shown here is derived from an EMBL/GenBank/DDBJ whole genome shotgun (WGS) entry which is preliminary data.</text>
</comment>
<dbReference type="EMBL" id="JAUKTR010000005">
    <property type="protein sequence ID" value="MDO1560116.1"/>
    <property type="molecule type" value="Genomic_DNA"/>
</dbReference>
<gene>
    <name evidence="1" type="ORF">Q0812_11830</name>
</gene>
<name>A0ABT8SP13_9CAUL</name>
<protein>
    <submittedName>
        <fullName evidence="1">Uncharacterized protein</fullName>
    </submittedName>
</protein>
<accession>A0ABT8SP13</accession>
<organism evidence="1 2">
    <name type="scientific">Peiella sedimenti</name>
    <dbReference type="NCBI Taxonomy" id="3061083"/>
    <lineage>
        <taxon>Bacteria</taxon>
        <taxon>Pseudomonadati</taxon>
        <taxon>Pseudomonadota</taxon>
        <taxon>Alphaproteobacteria</taxon>
        <taxon>Caulobacterales</taxon>
        <taxon>Caulobacteraceae</taxon>
        <taxon>Peiella</taxon>
    </lineage>
</organism>